<accession>A0A316F5Z3</accession>
<dbReference type="PANTHER" id="PTHR33545:SF5">
    <property type="entry name" value="UPF0750 MEMBRANE PROTEIN YITT"/>
    <property type="match status" value="1"/>
</dbReference>
<dbReference type="InterPro" id="IPR003740">
    <property type="entry name" value="YitT"/>
</dbReference>
<feature type="transmembrane region" description="Helical" evidence="6">
    <location>
        <begin position="87"/>
        <end position="105"/>
    </location>
</feature>
<feature type="transmembrane region" description="Helical" evidence="6">
    <location>
        <begin position="181"/>
        <end position="199"/>
    </location>
</feature>
<evidence type="ECO:0000256" key="4">
    <source>
        <dbReference type="ARBA" id="ARBA00022989"/>
    </source>
</evidence>
<keyword evidence="3 6" id="KW-0812">Transmembrane</keyword>
<dbReference type="InterPro" id="IPR051461">
    <property type="entry name" value="UPF0750_membrane"/>
</dbReference>
<dbReference type="RefSeq" id="WP_109600708.1">
    <property type="nucleotide sequence ID" value="NZ_BONA01000075.1"/>
</dbReference>
<feature type="transmembrane region" description="Helical" evidence="6">
    <location>
        <begin position="62"/>
        <end position="80"/>
    </location>
</feature>
<keyword evidence="8" id="KW-1185">Reference proteome</keyword>
<evidence type="ECO:0000256" key="3">
    <source>
        <dbReference type="ARBA" id="ARBA00022692"/>
    </source>
</evidence>
<dbReference type="OrthoDB" id="3296441at2"/>
<evidence type="ECO:0000313" key="7">
    <source>
        <dbReference type="EMBL" id="PWK39524.1"/>
    </source>
</evidence>
<evidence type="ECO:0000256" key="2">
    <source>
        <dbReference type="ARBA" id="ARBA00022475"/>
    </source>
</evidence>
<dbReference type="PANTHER" id="PTHR33545">
    <property type="entry name" value="UPF0750 MEMBRANE PROTEIN YITT-RELATED"/>
    <property type="match status" value="1"/>
</dbReference>
<feature type="transmembrane region" description="Helical" evidence="6">
    <location>
        <begin position="117"/>
        <end position="135"/>
    </location>
</feature>
<organism evidence="7 8">
    <name type="scientific">Actinoplanes xinjiangensis</name>
    <dbReference type="NCBI Taxonomy" id="512350"/>
    <lineage>
        <taxon>Bacteria</taxon>
        <taxon>Bacillati</taxon>
        <taxon>Actinomycetota</taxon>
        <taxon>Actinomycetes</taxon>
        <taxon>Micromonosporales</taxon>
        <taxon>Micromonosporaceae</taxon>
        <taxon>Actinoplanes</taxon>
    </lineage>
</organism>
<evidence type="ECO:0000256" key="1">
    <source>
        <dbReference type="ARBA" id="ARBA00004651"/>
    </source>
</evidence>
<comment type="caution">
    <text evidence="7">The sequence shown here is derived from an EMBL/GenBank/DDBJ whole genome shotgun (WGS) entry which is preliminary data.</text>
</comment>
<evidence type="ECO:0000256" key="6">
    <source>
        <dbReference type="SAM" id="Phobius"/>
    </source>
</evidence>
<feature type="transmembrane region" description="Helical" evidence="6">
    <location>
        <begin position="23"/>
        <end position="56"/>
    </location>
</feature>
<dbReference type="GO" id="GO:0005886">
    <property type="term" value="C:plasma membrane"/>
    <property type="evidence" value="ECO:0007669"/>
    <property type="project" value="UniProtKB-SubCell"/>
</dbReference>
<name>A0A316F5Z3_9ACTN</name>
<comment type="subcellular location">
    <subcellularLocation>
        <location evidence="1">Cell membrane</location>
        <topology evidence="1">Multi-pass membrane protein</topology>
    </subcellularLocation>
</comment>
<protein>
    <submittedName>
        <fullName evidence="7">Putative 5xTM membrane YitT family protein</fullName>
    </submittedName>
</protein>
<feature type="transmembrane region" description="Helical" evidence="6">
    <location>
        <begin position="155"/>
        <end position="175"/>
    </location>
</feature>
<keyword evidence="2" id="KW-1003">Cell membrane</keyword>
<keyword evidence="5 6" id="KW-0472">Membrane</keyword>
<dbReference type="AlphaFoldDB" id="A0A316F5Z3"/>
<dbReference type="EMBL" id="QGGR01000022">
    <property type="protein sequence ID" value="PWK39524.1"/>
    <property type="molecule type" value="Genomic_DNA"/>
</dbReference>
<sequence length="209" mass="21434">MIKAGSAPTVTQSVRHSLTEDAAGIVTGAFVASLGLFLLAAGGIATGGTAGLGLLIERTSGWPLSAVFALVNLPFVVLAITRRGWAFTVRTAVGVALVSAFSLLHPAMMSLPQLTPLYATIAGNLAAGIGILIIFRHNASLGGFGVVALTCQDRWGWRAGYVQMALDAVVILISAFVLPPAAALLSAVGAVVLNLVVAMNHRPGRYAGY</sequence>
<gene>
    <name evidence="7" type="ORF">BC793_12296</name>
</gene>
<reference evidence="7 8" key="1">
    <citation type="submission" date="2018-05" db="EMBL/GenBank/DDBJ databases">
        <title>Genomic Encyclopedia of Archaeal and Bacterial Type Strains, Phase II (KMG-II): from individual species to whole genera.</title>
        <authorList>
            <person name="Goeker M."/>
        </authorList>
    </citation>
    <scope>NUCLEOTIDE SEQUENCE [LARGE SCALE GENOMIC DNA]</scope>
    <source>
        <strain evidence="7 8">DSM 45184</strain>
    </source>
</reference>
<evidence type="ECO:0000256" key="5">
    <source>
        <dbReference type="ARBA" id="ARBA00023136"/>
    </source>
</evidence>
<evidence type="ECO:0000313" key="8">
    <source>
        <dbReference type="Proteomes" id="UP000245697"/>
    </source>
</evidence>
<proteinExistence type="predicted"/>
<dbReference type="Pfam" id="PF02588">
    <property type="entry name" value="YitT_membrane"/>
    <property type="match status" value="1"/>
</dbReference>
<dbReference type="Proteomes" id="UP000245697">
    <property type="component" value="Unassembled WGS sequence"/>
</dbReference>
<keyword evidence="4 6" id="KW-1133">Transmembrane helix</keyword>